<dbReference type="Gene3D" id="2.90.10.10">
    <property type="entry name" value="Bulb-type lectin domain"/>
    <property type="match status" value="1"/>
</dbReference>
<comment type="catalytic activity">
    <reaction evidence="15 17">
        <text>L-threonyl-[protein] + ATP = O-phospho-L-threonyl-[protein] + ADP + H(+)</text>
        <dbReference type="Rhea" id="RHEA:46608"/>
        <dbReference type="Rhea" id="RHEA-COMP:11060"/>
        <dbReference type="Rhea" id="RHEA-COMP:11605"/>
        <dbReference type="ChEBI" id="CHEBI:15378"/>
        <dbReference type="ChEBI" id="CHEBI:30013"/>
        <dbReference type="ChEBI" id="CHEBI:30616"/>
        <dbReference type="ChEBI" id="CHEBI:61977"/>
        <dbReference type="ChEBI" id="CHEBI:456216"/>
        <dbReference type="EC" id="2.7.11.1"/>
    </reaction>
</comment>
<evidence type="ECO:0000256" key="1">
    <source>
        <dbReference type="ARBA" id="ARBA00004479"/>
    </source>
</evidence>
<keyword evidence="13" id="KW-0675">Receptor</keyword>
<evidence type="ECO:0000256" key="19">
    <source>
        <dbReference type="SAM" id="Phobius"/>
    </source>
</evidence>
<dbReference type="FunFam" id="3.30.200.20:FF:000059">
    <property type="entry name" value="S-receptor-like serine/threonine-protein kinase"/>
    <property type="match status" value="1"/>
</dbReference>
<dbReference type="InterPro" id="IPR000858">
    <property type="entry name" value="S_locus_glycoprot_dom"/>
</dbReference>
<dbReference type="InterPro" id="IPR024171">
    <property type="entry name" value="SRK-like_kinase"/>
</dbReference>
<evidence type="ECO:0000256" key="12">
    <source>
        <dbReference type="ARBA" id="ARBA00023157"/>
    </source>
</evidence>
<keyword evidence="8 17" id="KW-0418">Kinase</keyword>
<evidence type="ECO:0000256" key="14">
    <source>
        <dbReference type="ARBA" id="ARBA00023180"/>
    </source>
</evidence>
<comment type="subcellular location">
    <subcellularLocation>
        <location evidence="1">Membrane</location>
        <topology evidence="1">Single-pass type I membrane protein</topology>
    </subcellularLocation>
</comment>
<evidence type="ECO:0000256" key="20">
    <source>
        <dbReference type="SAM" id="SignalP"/>
    </source>
</evidence>
<keyword evidence="7 17" id="KW-0547">Nucleotide-binding</keyword>
<accession>A0AAN7RBK3</accession>
<keyword evidence="9 17" id="KW-0067">ATP-binding</keyword>
<dbReference type="InterPro" id="IPR008271">
    <property type="entry name" value="Ser/Thr_kinase_AS"/>
</dbReference>
<keyword evidence="11 19" id="KW-0472">Membrane</keyword>
<feature type="binding site" evidence="18">
    <location>
        <position position="538"/>
    </location>
    <ligand>
        <name>ATP</name>
        <dbReference type="ChEBI" id="CHEBI:30616"/>
    </ligand>
</feature>
<dbReference type="SUPFAM" id="SSF51110">
    <property type="entry name" value="alpha-D-mannose-specific plant lectins"/>
    <property type="match status" value="1"/>
</dbReference>
<feature type="signal peptide" evidence="20">
    <location>
        <begin position="1"/>
        <end position="19"/>
    </location>
</feature>
<comment type="catalytic activity">
    <reaction evidence="16 17">
        <text>L-seryl-[protein] + ATP = O-phospho-L-seryl-[protein] + ADP + H(+)</text>
        <dbReference type="Rhea" id="RHEA:17989"/>
        <dbReference type="Rhea" id="RHEA-COMP:9863"/>
        <dbReference type="Rhea" id="RHEA-COMP:11604"/>
        <dbReference type="ChEBI" id="CHEBI:15378"/>
        <dbReference type="ChEBI" id="CHEBI:29999"/>
        <dbReference type="ChEBI" id="CHEBI:30616"/>
        <dbReference type="ChEBI" id="CHEBI:83421"/>
        <dbReference type="ChEBI" id="CHEBI:456216"/>
        <dbReference type="EC" id="2.7.11.1"/>
    </reaction>
</comment>
<evidence type="ECO:0000256" key="4">
    <source>
        <dbReference type="ARBA" id="ARBA00022679"/>
    </source>
</evidence>
<keyword evidence="14" id="KW-0325">Glycoprotein</keyword>
<keyword evidence="5 19" id="KW-0812">Transmembrane</keyword>
<dbReference type="GO" id="GO:0004674">
    <property type="term" value="F:protein serine/threonine kinase activity"/>
    <property type="evidence" value="ECO:0007669"/>
    <property type="project" value="UniProtKB-KW"/>
</dbReference>
<evidence type="ECO:0000256" key="16">
    <source>
        <dbReference type="ARBA" id="ARBA00048679"/>
    </source>
</evidence>
<dbReference type="PIRSF" id="PIRSF000641">
    <property type="entry name" value="SRK"/>
    <property type="match status" value="1"/>
</dbReference>
<dbReference type="FunFam" id="1.10.510.10:FF:000537">
    <property type="entry name" value="Putative receptor-like protein kinase"/>
    <property type="match status" value="1"/>
</dbReference>
<dbReference type="Pfam" id="PF00954">
    <property type="entry name" value="S_locus_glycop"/>
    <property type="match status" value="1"/>
</dbReference>
<dbReference type="EC" id="2.7.11.1" evidence="17"/>
<evidence type="ECO:0000256" key="3">
    <source>
        <dbReference type="ARBA" id="ARBA00022536"/>
    </source>
</evidence>
<dbReference type="PANTHER" id="PTHR47974">
    <property type="entry name" value="OS07G0415500 PROTEIN"/>
    <property type="match status" value="1"/>
</dbReference>
<evidence type="ECO:0000256" key="15">
    <source>
        <dbReference type="ARBA" id="ARBA00047899"/>
    </source>
</evidence>
<keyword evidence="10 19" id="KW-1133">Transmembrane helix</keyword>
<organism evidence="24 25">
    <name type="scientific">Trapa natans</name>
    <name type="common">Water chestnut</name>
    <dbReference type="NCBI Taxonomy" id="22666"/>
    <lineage>
        <taxon>Eukaryota</taxon>
        <taxon>Viridiplantae</taxon>
        <taxon>Streptophyta</taxon>
        <taxon>Embryophyta</taxon>
        <taxon>Tracheophyta</taxon>
        <taxon>Spermatophyta</taxon>
        <taxon>Magnoliopsida</taxon>
        <taxon>eudicotyledons</taxon>
        <taxon>Gunneridae</taxon>
        <taxon>Pentapetalae</taxon>
        <taxon>rosids</taxon>
        <taxon>malvids</taxon>
        <taxon>Myrtales</taxon>
        <taxon>Lythraceae</taxon>
        <taxon>Trapa</taxon>
    </lineage>
</organism>
<feature type="domain" description="Apple" evidence="23">
    <location>
        <begin position="333"/>
        <end position="412"/>
    </location>
</feature>
<keyword evidence="6 20" id="KW-0732">Signal</keyword>
<evidence type="ECO:0000256" key="5">
    <source>
        <dbReference type="ARBA" id="ARBA00022692"/>
    </source>
</evidence>
<protein>
    <recommendedName>
        <fullName evidence="17">Receptor-like serine/threonine-protein kinase</fullName>
        <ecNumber evidence="17">2.7.11.1</ecNumber>
    </recommendedName>
</protein>
<gene>
    <name evidence="24" type="ORF">SAY86_013404</name>
</gene>
<dbReference type="InterPro" id="IPR036426">
    <property type="entry name" value="Bulb-type_lectin_dom_sf"/>
</dbReference>
<dbReference type="Gene3D" id="3.30.200.20">
    <property type="entry name" value="Phosphorylase Kinase, domain 1"/>
    <property type="match status" value="1"/>
</dbReference>
<evidence type="ECO:0000313" key="25">
    <source>
        <dbReference type="Proteomes" id="UP001346149"/>
    </source>
</evidence>
<sequence length="793" mass="89476">MAGPVWILLIFICFPLSSPARPSLPRGSSLSVEDPSDVLVSPGGAFSAGFFRVGKNAYSFAIWHGNSSCTADVCFPVWMANRDLPVNGKGSMLSLLDSGNLILTDAGDSTVWSTSTVSSKVTKLQLNETGDLVLVEENGQALWQSFDFPTDTLLPLQVMKRDTVLTSSRSRSNYSAGFYRLYFNDDNVLHLMFNGHTYSSSYWPYPWTQPSQQYRFVYNTTRSALLDPLGHFLSSDNYTFLSSDYGVALPRRLTVDPDGNLRLYSLDNVTRNWSVTWQAFSSIPCFIHGVCGNNSLCSYDPFMGRSCSCIPGYERVNNSDWSFGCKPIFPLSCESSTDVKFVKVLYMDFYGYDYDHVVNTTLKKCRRRCAICSCRGFQYTSNKGINECFLKIELVNGHNLPSFSGEFYLKLSKSMHLTTEQLQKRTPYNCSSEGVKMIERTYRQKGNSGVVTFMLWFAIAVAGIEILLVFLVWFFFFRDQQDITTSSHNYILAAAGFQRFTYDELKKATQNFSKEIGRGGGGIVYRGILPDNRVAAVKLLNDATTGEEDFLAEVSIIGKLNHMNLIEMWGYCAEGKYRLLVYEYMEHGSLSENLSSTELDWSRRFNIAVGTAKGLSYLHEECLEWVLHCDVKPQNILLDSEYQPKVADFGLSKLIDRGKGVNSEFSRIRGTRGYMAPEWVSNLPITSKVDVYSYGIVMLELVTGLNPASVHSIWSGEDVKNIRLVTWARQKMQESISNLSRVDEIVDPKLVGNYDKKKMEILIQVALKCVEEERDARPTMGQVVEMLLQDENN</sequence>
<dbReference type="SMART" id="SM00220">
    <property type="entry name" value="S_TKc"/>
    <property type="match status" value="1"/>
</dbReference>
<dbReference type="PANTHER" id="PTHR47974:SF3">
    <property type="entry name" value="RECEPTOR-LIKE SERINE_THREONINE-PROTEIN KINASE"/>
    <property type="match status" value="1"/>
</dbReference>
<dbReference type="InterPro" id="IPR001480">
    <property type="entry name" value="Bulb-type_lectin_dom"/>
</dbReference>
<keyword evidence="12" id="KW-1015">Disulfide bond</keyword>
<feature type="domain" description="Protein kinase" evidence="21">
    <location>
        <begin position="510"/>
        <end position="793"/>
    </location>
</feature>
<reference evidence="24 25" key="1">
    <citation type="journal article" date="2023" name="Hortic Res">
        <title>Pangenome of water caltrop reveals structural variations and asymmetric subgenome divergence after allopolyploidization.</title>
        <authorList>
            <person name="Zhang X."/>
            <person name="Chen Y."/>
            <person name="Wang L."/>
            <person name="Yuan Y."/>
            <person name="Fang M."/>
            <person name="Shi L."/>
            <person name="Lu R."/>
            <person name="Comes H.P."/>
            <person name="Ma Y."/>
            <person name="Chen Y."/>
            <person name="Huang G."/>
            <person name="Zhou Y."/>
            <person name="Zheng Z."/>
            <person name="Qiu Y."/>
        </authorList>
    </citation>
    <scope>NUCLEOTIDE SEQUENCE [LARGE SCALE GENOMIC DNA]</scope>
    <source>
        <strain evidence="24">F231</strain>
    </source>
</reference>
<keyword evidence="4 17" id="KW-0808">Transferase</keyword>
<evidence type="ECO:0000259" key="21">
    <source>
        <dbReference type="PROSITE" id="PS50011"/>
    </source>
</evidence>
<dbReference type="GO" id="GO:0048544">
    <property type="term" value="P:recognition of pollen"/>
    <property type="evidence" value="ECO:0007669"/>
    <property type="project" value="InterPro"/>
</dbReference>
<evidence type="ECO:0000256" key="6">
    <source>
        <dbReference type="ARBA" id="ARBA00022729"/>
    </source>
</evidence>
<dbReference type="SUPFAM" id="SSF56112">
    <property type="entry name" value="Protein kinase-like (PK-like)"/>
    <property type="match status" value="1"/>
</dbReference>
<keyword evidence="25" id="KW-1185">Reference proteome</keyword>
<dbReference type="Pfam" id="PF01453">
    <property type="entry name" value="B_lectin"/>
    <property type="match status" value="1"/>
</dbReference>
<dbReference type="InterPro" id="IPR011009">
    <property type="entry name" value="Kinase-like_dom_sf"/>
</dbReference>
<keyword evidence="3" id="KW-0245">EGF-like domain</keyword>
<feature type="chain" id="PRO_5042950258" description="Receptor-like serine/threonine-protein kinase" evidence="20">
    <location>
        <begin position="20"/>
        <end position="793"/>
    </location>
</feature>
<dbReference type="PROSITE" id="PS50011">
    <property type="entry name" value="PROTEIN_KINASE_DOM"/>
    <property type="match status" value="1"/>
</dbReference>
<evidence type="ECO:0000256" key="13">
    <source>
        <dbReference type="ARBA" id="ARBA00023170"/>
    </source>
</evidence>
<dbReference type="PROSITE" id="PS50948">
    <property type="entry name" value="PAN"/>
    <property type="match status" value="1"/>
</dbReference>
<feature type="transmembrane region" description="Helical" evidence="19">
    <location>
        <begin position="453"/>
        <end position="477"/>
    </location>
</feature>
<dbReference type="EMBL" id="JAXQNO010000007">
    <property type="protein sequence ID" value="KAK4795410.1"/>
    <property type="molecule type" value="Genomic_DNA"/>
</dbReference>
<name>A0AAN7RBK3_TRANT</name>
<dbReference type="GO" id="GO:0016020">
    <property type="term" value="C:membrane"/>
    <property type="evidence" value="ECO:0007669"/>
    <property type="project" value="UniProtKB-SubCell"/>
</dbReference>
<evidence type="ECO:0000256" key="17">
    <source>
        <dbReference type="PIRNR" id="PIRNR000641"/>
    </source>
</evidence>
<comment type="caution">
    <text evidence="24">The sequence shown here is derived from an EMBL/GenBank/DDBJ whole genome shotgun (WGS) entry which is preliminary data.</text>
</comment>
<dbReference type="PROSITE" id="PS00108">
    <property type="entry name" value="PROTEIN_KINASE_ST"/>
    <property type="match status" value="1"/>
</dbReference>
<dbReference type="GO" id="GO:0005524">
    <property type="term" value="F:ATP binding"/>
    <property type="evidence" value="ECO:0007669"/>
    <property type="project" value="UniProtKB-UniRule"/>
</dbReference>
<evidence type="ECO:0000259" key="23">
    <source>
        <dbReference type="PROSITE" id="PS50948"/>
    </source>
</evidence>
<feature type="domain" description="Bulb-type lectin" evidence="22">
    <location>
        <begin position="24"/>
        <end position="147"/>
    </location>
</feature>
<evidence type="ECO:0000259" key="22">
    <source>
        <dbReference type="PROSITE" id="PS50927"/>
    </source>
</evidence>
<evidence type="ECO:0000256" key="2">
    <source>
        <dbReference type="ARBA" id="ARBA00022527"/>
    </source>
</evidence>
<evidence type="ECO:0000256" key="7">
    <source>
        <dbReference type="ARBA" id="ARBA00022741"/>
    </source>
</evidence>
<dbReference type="AlphaFoldDB" id="A0AAN7RBK3"/>
<evidence type="ECO:0000256" key="8">
    <source>
        <dbReference type="ARBA" id="ARBA00022777"/>
    </source>
</evidence>
<dbReference type="Proteomes" id="UP001346149">
    <property type="component" value="Unassembled WGS sequence"/>
</dbReference>
<dbReference type="SMART" id="SM00108">
    <property type="entry name" value="B_lectin"/>
    <property type="match status" value="1"/>
</dbReference>
<dbReference type="CDD" id="cd00028">
    <property type="entry name" value="B_lectin"/>
    <property type="match status" value="1"/>
</dbReference>
<comment type="similarity">
    <text evidence="17">Belongs to the protein kinase superfamily. Ser/Thr protein kinase family.</text>
</comment>
<dbReference type="InterPro" id="IPR003609">
    <property type="entry name" value="Pan_app"/>
</dbReference>
<evidence type="ECO:0000256" key="10">
    <source>
        <dbReference type="ARBA" id="ARBA00022989"/>
    </source>
</evidence>
<dbReference type="InterPro" id="IPR017441">
    <property type="entry name" value="Protein_kinase_ATP_BS"/>
</dbReference>
<evidence type="ECO:0000256" key="18">
    <source>
        <dbReference type="PROSITE-ProRule" id="PRU10141"/>
    </source>
</evidence>
<dbReference type="PROSITE" id="PS00107">
    <property type="entry name" value="PROTEIN_KINASE_ATP"/>
    <property type="match status" value="1"/>
</dbReference>
<dbReference type="CDD" id="cd14066">
    <property type="entry name" value="STKc_IRAK"/>
    <property type="match status" value="1"/>
</dbReference>
<dbReference type="PROSITE" id="PS50927">
    <property type="entry name" value="BULB_LECTIN"/>
    <property type="match status" value="1"/>
</dbReference>
<dbReference type="InterPro" id="IPR000719">
    <property type="entry name" value="Prot_kinase_dom"/>
</dbReference>
<proteinExistence type="inferred from homology"/>
<evidence type="ECO:0000313" key="24">
    <source>
        <dbReference type="EMBL" id="KAK4795410.1"/>
    </source>
</evidence>
<dbReference type="Gene3D" id="1.10.510.10">
    <property type="entry name" value="Transferase(Phosphotransferase) domain 1"/>
    <property type="match status" value="1"/>
</dbReference>
<dbReference type="Pfam" id="PF00069">
    <property type="entry name" value="Pkinase"/>
    <property type="match status" value="1"/>
</dbReference>
<keyword evidence="2 17" id="KW-0723">Serine/threonine-protein kinase</keyword>
<evidence type="ECO:0000256" key="11">
    <source>
        <dbReference type="ARBA" id="ARBA00023136"/>
    </source>
</evidence>
<evidence type="ECO:0000256" key="9">
    <source>
        <dbReference type="ARBA" id="ARBA00022840"/>
    </source>
</evidence>